<keyword evidence="5" id="KW-1185">Reference proteome</keyword>
<dbReference type="PANTHER" id="PTHR43751:SF3">
    <property type="entry name" value="SULFATASE N-TERMINAL DOMAIN-CONTAINING PROTEIN"/>
    <property type="match status" value="1"/>
</dbReference>
<keyword evidence="2" id="KW-1133">Transmembrane helix</keyword>
<feature type="region of interest" description="Disordered" evidence="1">
    <location>
        <begin position="1"/>
        <end position="22"/>
    </location>
</feature>
<protein>
    <submittedName>
        <fullName evidence="4">Sulfatase-like protein</fullName>
    </submittedName>
</protein>
<evidence type="ECO:0000256" key="1">
    <source>
        <dbReference type="SAM" id="MobiDB-lite"/>
    </source>
</evidence>
<dbReference type="CDD" id="cd16015">
    <property type="entry name" value="LTA_synthase"/>
    <property type="match status" value="1"/>
</dbReference>
<dbReference type="Gene3D" id="3.40.720.10">
    <property type="entry name" value="Alkaline Phosphatase, subunit A"/>
    <property type="match status" value="1"/>
</dbReference>
<evidence type="ECO:0000313" key="5">
    <source>
        <dbReference type="Proteomes" id="UP000054928"/>
    </source>
</evidence>
<feature type="transmembrane region" description="Helical" evidence="2">
    <location>
        <begin position="74"/>
        <end position="97"/>
    </location>
</feature>
<dbReference type="STRING" id="4781.A0A0P1AR57"/>
<dbReference type="AlphaFoldDB" id="A0A0P1AR57"/>
<dbReference type="InterPro" id="IPR000917">
    <property type="entry name" value="Sulfatase_N"/>
</dbReference>
<dbReference type="EMBL" id="CCYD01000810">
    <property type="protein sequence ID" value="CEG43721.1"/>
    <property type="molecule type" value="Genomic_DNA"/>
</dbReference>
<reference evidence="5" key="1">
    <citation type="submission" date="2014-09" db="EMBL/GenBank/DDBJ databases">
        <authorList>
            <person name="Sharma Rahul"/>
            <person name="Thines Marco"/>
        </authorList>
    </citation>
    <scope>NUCLEOTIDE SEQUENCE [LARGE SCALE GENOMIC DNA]</scope>
</reference>
<dbReference type="GeneID" id="36409070"/>
<organism evidence="4 5">
    <name type="scientific">Plasmopara halstedii</name>
    <name type="common">Downy mildew of sunflower</name>
    <dbReference type="NCBI Taxonomy" id="4781"/>
    <lineage>
        <taxon>Eukaryota</taxon>
        <taxon>Sar</taxon>
        <taxon>Stramenopiles</taxon>
        <taxon>Oomycota</taxon>
        <taxon>Peronosporomycetes</taxon>
        <taxon>Peronosporales</taxon>
        <taxon>Peronosporaceae</taxon>
        <taxon>Plasmopara</taxon>
    </lineage>
</organism>
<feature type="domain" description="Sulfatase N-terminal" evidence="3">
    <location>
        <begin position="324"/>
        <end position="652"/>
    </location>
</feature>
<evidence type="ECO:0000259" key="3">
    <source>
        <dbReference type="Pfam" id="PF00884"/>
    </source>
</evidence>
<evidence type="ECO:0000313" key="4">
    <source>
        <dbReference type="EMBL" id="CEG43721.1"/>
    </source>
</evidence>
<dbReference type="InterPro" id="IPR017850">
    <property type="entry name" value="Alkaline_phosphatase_core_sf"/>
</dbReference>
<keyword evidence="2" id="KW-0812">Transmembrane</keyword>
<feature type="transmembrane region" description="Helical" evidence="2">
    <location>
        <begin position="133"/>
        <end position="154"/>
    </location>
</feature>
<evidence type="ECO:0000256" key="2">
    <source>
        <dbReference type="SAM" id="Phobius"/>
    </source>
</evidence>
<keyword evidence="2" id="KW-0472">Membrane</keyword>
<dbReference type="OMA" id="EARYFTD"/>
<dbReference type="SUPFAM" id="SSF53649">
    <property type="entry name" value="Alkaline phosphatase-like"/>
    <property type="match status" value="1"/>
</dbReference>
<accession>A0A0P1AR57</accession>
<dbReference type="Proteomes" id="UP000054928">
    <property type="component" value="Unassembled WGS sequence"/>
</dbReference>
<dbReference type="RefSeq" id="XP_024580090.1">
    <property type="nucleotide sequence ID" value="XM_024729743.1"/>
</dbReference>
<name>A0A0P1AR57_PLAHL</name>
<feature type="transmembrane region" description="Helical" evidence="2">
    <location>
        <begin position="220"/>
        <end position="240"/>
    </location>
</feature>
<dbReference type="Pfam" id="PF00884">
    <property type="entry name" value="Sulfatase"/>
    <property type="match status" value="1"/>
</dbReference>
<dbReference type="InterPro" id="IPR052701">
    <property type="entry name" value="GAG_Ulvan_Degrading_Sulfatases"/>
</dbReference>
<dbReference type="PANTHER" id="PTHR43751">
    <property type="entry name" value="SULFATASE"/>
    <property type="match status" value="1"/>
</dbReference>
<proteinExistence type="predicted"/>
<dbReference type="OrthoDB" id="96314at2759"/>
<sequence>MVTEHLDIRERSIKSSSSDDQKNISSPMVWMVLRVRIYALLLLCESMRYSQDIGNDVTFIAQLKPQMNSRIVRVVTYSATFTVSWSLFVAVVAPVAADLLLILNQQMRFTFELLGTAIRERRDLSQVPMSPEDLYRCYVVAAFLFINATIFALVRTMASWTDLSSWTPIHLMANPASGVTRNTTWNFINRSEYNEIPLEEGMISQDQNVGLMNKHPAHEMIQISAFLVCLVVVSIGLVVVCCECSPLMAFSALNVTLNELFGQALQPPQALSTFADANNRPLIENYIHPTEKYEVFGNDTLYRLTTGYRGELAFDVEISKDSPPNVLLISVESFRFRDSRYFVGQNDPSQLFKKTNLTVTPNFDRWAKRGVAIRNFWTSNPTSRSIESVLFGQIPYDNAVRTGLTDGKPGTKLSGLPQLFKAKGYETFFTTGSTIAHDNWDKFLPSHGFDSVWNYNHIKKLAKKNLNITSKDWKGNSHRGFHWGAHDDVSFKILGDLLVNKIATQKEREQKGNPKKPLFITHCTITTHWPFDSVPKWFTESKKPDFSSLYKGEKNSARLQRYLEARYFTDMELGKFLDRMDRKGILNDTIVVIYGDHGQSPENDIIYTDEEALTRVPGLILAEGRLGKYAGLKIEDVAEHYDILNTLADITGLPEGGFVQDGVGRSLKRKVPFGERVVFSNVPGHKMSVVRGNYRLSYDGITDAMFLHNTESDHSLSTNLVPDLLPEELADWKAWREKGRYISSYYKTRWEKNCLLAVDCDE</sequence>